<protein>
    <submittedName>
        <fullName evidence="1">2-polyprenyl-3-methyl-5-hydroxy-6-metoxy-1, 4-benzoquinol methylase</fullName>
    </submittedName>
</protein>
<dbReference type="GO" id="GO:0008168">
    <property type="term" value="F:methyltransferase activity"/>
    <property type="evidence" value="ECO:0007669"/>
    <property type="project" value="UniProtKB-KW"/>
</dbReference>
<keyword evidence="1" id="KW-0489">Methyltransferase</keyword>
<dbReference type="GO" id="GO:0032259">
    <property type="term" value="P:methylation"/>
    <property type="evidence" value="ECO:0007669"/>
    <property type="project" value="UniProtKB-KW"/>
</dbReference>
<dbReference type="InterPro" id="IPR029063">
    <property type="entry name" value="SAM-dependent_MTases_sf"/>
</dbReference>
<dbReference type="SUPFAM" id="SSF53335">
    <property type="entry name" value="S-adenosyl-L-methionine-dependent methyltransferases"/>
    <property type="match status" value="1"/>
</dbReference>
<sequence length="603" mass="66611">MSTAWLPLVTMVLLVLNGFRLRAQLGWLPVLDDEEDGPHGRFQAVVARGAHLPDATRAAAEDWALRQGLAVLDLVPRGLPAARALDLARAGLGKEFLDTRLATAGGAGHALVVSHEVADREGLTEESPDTVTVAGLTTRLKHLACTATDFAVAPGLTTVGETAGQRALRLRAEPSGTVLAAVLRPLVCWAALVTGVALEPVLGVGALVLYALQPFLVFGSAPVRPRDLGRYAATRLVADPLRWVRTLAALWRTRDRAERLAPLRTAYAEELARGTERFFEPRREDCPWCGSTALVRHVRCFDAVLNKPGRFTLERCRDCAHVFQNPRLNLDGLNFYYRDCYDGEGARTAEMAFSSGPAVYRRRAEMLAPFTTPRTWLDVGGGHGHFANLAREVWPETAFDGLDLGEGITEAVRRGWVDRGYRGQFPELAAELAGRYDVISMFHYLEHTREPFEELDAAAKVLSSGGFLLIEVPNPGSRYGRLLRGLWMPWFPPQHLHMMPRANLLRALSERGFTVLAQDTGRADQSMDLTMASVLGFRRLAADPRQPWRAKPYTWWRMGRYHAVMVLGTPVYLLAYALDKLFGLAVRRGQGGNAYRVLAHRAG</sequence>
<reference evidence="1 2" key="1">
    <citation type="submission" date="2021-03" db="EMBL/GenBank/DDBJ databases">
        <title>Sequencing the genomes of 1000 actinobacteria strains.</title>
        <authorList>
            <person name="Klenk H.-P."/>
        </authorList>
    </citation>
    <scope>NUCLEOTIDE SEQUENCE [LARGE SCALE GENOMIC DNA]</scope>
    <source>
        <strain evidence="1 2">DSM 44580</strain>
    </source>
</reference>
<dbReference type="Gene3D" id="3.40.50.150">
    <property type="entry name" value="Vaccinia Virus protein VP39"/>
    <property type="match status" value="1"/>
</dbReference>
<evidence type="ECO:0000313" key="1">
    <source>
        <dbReference type="EMBL" id="MBP2474970.1"/>
    </source>
</evidence>
<keyword evidence="2" id="KW-1185">Reference proteome</keyword>
<organism evidence="1 2">
    <name type="scientific">Crossiella equi</name>
    <dbReference type="NCBI Taxonomy" id="130796"/>
    <lineage>
        <taxon>Bacteria</taxon>
        <taxon>Bacillati</taxon>
        <taxon>Actinomycetota</taxon>
        <taxon>Actinomycetes</taxon>
        <taxon>Pseudonocardiales</taxon>
        <taxon>Pseudonocardiaceae</taxon>
        <taxon>Crossiella</taxon>
    </lineage>
</organism>
<accession>A0ABS5AH22</accession>
<dbReference type="EMBL" id="JAGIOO010000001">
    <property type="protein sequence ID" value="MBP2474970.1"/>
    <property type="molecule type" value="Genomic_DNA"/>
</dbReference>
<dbReference type="Proteomes" id="UP001519363">
    <property type="component" value="Unassembled WGS sequence"/>
</dbReference>
<comment type="caution">
    <text evidence="1">The sequence shown here is derived from an EMBL/GenBank/DDBJ whole genome shotgun (WGS) entry which is preliminary data.</text>
</comment>
<keyword evidence="1" id="KW-0808">Transferase</keyword>
<dbReference type="RefSeq" id="WP_086783248.1">
    <property type="nucleotide sequence ID" value="NZ_JAGIOO010000001.1"/>
</dbReference>
<gene>
    <name evidence="1" type="ORF">JOF53_003842</name>
</gene>
<dbReference type="Pfam" id="PF13489">
    <property type="entry name" value="Methyltransf_23"/>
    <property type="match status" value="1"/>
</dbReference>
<proteinExistence type="predicted"/>
<evidence type="ECO:0000313" key="2">
    <source>
        <dbReference type="Proteomes" id="UP001519363"/>
    </source>
</evidence>
<name>A0ABS5AH22_9PSEU</name>